<dbReference type="EMBL" id="JASUXU010000006">
    <property type="protein sequence ID" value="KAK0325705.1"/>
    <property type="molecule type" value="Genomic_DNA"/>
</dbReference>
<comment type="caution">
    <text evidence="1">The sequence shown here is derived from an EMBL/GenBank/DDBJ whole genome shotgun (WGS) entry which is preliminary data.</text>
</comment>
<name>A0AAN6JIK8_9PEZI</name>
<evidence type="ECO:0000313" key="4">
    <source>
        <dbReference type="Proteomes" id="UP001175353"/>
    </source>
</evidence>
<keyword evidence="4" id="KW-1185">Reference proteome</keyword>
<evidence type="ECO:0000313" key="3">
    <source>
        <dbReference type="Proteomes" id="UP001168146"/>
    </source>
</evidence>
<proteinExistence type="predicted"/>
<dbReference type="Proteomes" id="UP001168146">
    <property type="component" value="Unassembled WGS sequence"/>
</dbReference>
<sequence>MLNAKWMKFLCEKADSPQEPLILSCLSVCPTGEHASVEGDEEVGSADSGHASAAGGAVPLGIRAVGEVASIAAA</sequence>
<protein>
    <submittedName>
        <fullName evidence="1">Uncharacterized protein</fullName>
    </submittedName>
</protein>
<gene>
    <name evidence="1" type="ORF">LTR82_003242</name>
    <name evidence="2" type="ORF">LTR91_009459</name>
</gene>
<dbReference type="AlphaFoldDB" id="A0AAN6JIK8"/>
<evidence type="ECO:0000313" key="1">
    <source>
        <dbReference type="EMBL" id="KAK0325705.1"/>
    </source>
</evidence>
<dbReference type="EMBL" id="JAUJLE010000077">
    <property type="protein sequence ID" value="KAK0988937.1"/>
    <property type="molecule type" value="Genomic_DNA"/>
</dbReference>
<reference evidence="1" key="1">
    <citation type="submission" date="2021-12" db="EMBL/GenBank/DDBJ databases">
        <title>Black yeast isolated from Biological Soil Crust.</title>
        <authorList>
            <person name="Kurbessoian T."/>
        </authorList>
    </citation>
    <scope>NUCLEOTIDE SEQUENCE</scope>
    <source>
        <strain evidence="1">CCFEE 5208</strain>
    </source>
</reference>
<dbReference type="Proteomes" id="UP001175353">
    <property type="component" value="Unassembled WGS sequence"/>
</dbReference>
<organism evidence="1 3">
    <name type="scientific">Friedmanniomyces endolithicus</name>
    <dbReference type="NCBI Taxonomy" id="329885"/>
    <lineage>
        <taxon>Eukaryota</taxon>
        <taxon>Fungi</taxon>
        <taxon>Dikarya</taxon>
        <taxon>Ascomycota</taxon>
        <taxon>Pezizomycotina</taxon>
        <taxon>Dothideomycetes</taxon>
        <taxon>Dothideomycetidae</taxon>
        <taxon>Mycosphaerellales</taxon>
        <taxon>Teratosphaeriaceae</taxon>
        <taxon>Friedmanniomyces</taxon>
    </lineage>
</organism>
<reference evidence="2" key="2">
    <citation type="submission" date="2023-06" db="EMBL/GenBank/DDBJ databases">
        <title>Black Yeasts Isolated from many extreme environments.</title>
        <authorList>
            <person name="Coleine C."/>
            <person name="Stajich J.E."/>
            <person name="Selbmann L."/>
        </authorList>
    </citation>
    <scope>NUCLEOTIDE SEQUENCE</scope>
    <source>
        <strain evidence="2">CCFEE 5200</strain>
    </source>
</reference>
<evidence type="ECO:0000313" key="2">
    <source>
        <dbReference type="EMBL" id="KAK0988937.1"/>
    </source>
</evidence>
<accession>A0AAN6JIK8</accession>